<dbReference type="EMBL" id="BPQB01000015">
    <property type="protein sequence ID" value="GJE90050.1"/>
    <property type="molecule type" value="Genomic_DNA"/>
</dbReference>
<organism evidence="1 2">
    <name type="scientific">Phanerochaete sordida</name>
    <dbReference type="NCBI Taxonomy" id="48140"/>
    <lineage>
        <taxon>Eukaryota</taxon>
        <taxon>Fungi</taxon>
        <taxon>Dikarya</taxon>
        <taxon>Basidiomycota</taxon>
        <taxon>Agaricomycotina</taxon>
        <taxon>Agaricomycetes</taxon>
        <taxon>Polyporales</taxon>
        <taxon>Phanerochaetaceae</taxon>
        <taxon>Phanerochaete</taxon>
    </lineage>
</organism>
<name>A0A9P3G8U9_9APHY</name>
<comment type="caution">
    <text evidence="1">The sequence shown here is derived from an EMBL/GenBank/DDBJ whole genome shotgun (WGS) entry which is preliminary data.</text>
</comment>
<proteinExistence type="predicted"/>
<gene>
    <name evidence="1" type="ORF">PsYK624_061730</name>
</gene>
<protein>
    <submittedName>
        <fullName evidence="1">Uncharacterized protein</fullName>
    </submittedName>
</protein>
<dbReference type="AlphaFoldDB" id="A0A9P3G8U9"/>
<keyword evidence="2" id="KW-1185">Reference proteome</keyword>
<sequence>MATEFSDVDGLAENLAICAKTIQPQLSCLDRRSSLSGFDDELLTELAVHSGFSSLTIWYLLSRIDTTGPAYLGPFSHHPRIVKRHLVPNDGALSSTEPVSSEAGVYMFRSIGHYVMCTLGPSQDEWRASKRVVRSDSITMGYILAACFREAVYVHARRLTIQDHRLSSCLSDLIDIQMRNMMQALQRVVFYWEEETPQLRVCRKRCVDTLVEVFNYLSEPAQKEAYDQLFPQLRAHIFATFRDNTPYRIRYDPRADENATIKCHPLQFEERPFYESVMQDWAAETIAMMMNIPITPNDTSPSDHYLHSALVCAAISNIDRLSTKQAEAVLRQATKSLASASLAAAEEIETCKEALANAAITSANAATKAKAQVSSGAAQANADAAQASADAAKANNVSAAANMSAHAEDLATRKAQAVMNNAQAVLKSAVAVLKDQLAVLEYAQATPEMRAQAVLRSSLITLDATLMESLASPLSCSPKDGWAAFMDALKGALDAVDAAFQAADVSFLVTATSIQATLWSMKAAFASTLTARADAIAAQASLEAVHITFAPFNSNFKDASAKAQGAKNAAQGAKELVKLADEVTSRDGDAVKAMRARSEYIASKEAKAYAVAWTANQTEALINARLDRREAVVTERAVLYAKTAHVSANASMKASMASANAAQANARAAVWNANAAEGNAKAAEANPTTFNAIAHDLATDVLQIAQVHAKAMRDEANAKAGVGNAKAWKASTDAVKTSAERAAAHASAMAAYAEVARANVEAKATPGNREAALGAREIAAAAAANAVVAEASAKAAAAAIHPNLASRWSWDKALNDVRTEWTNRLVAFPDNGGTPPWIVASKRCPAELLDVLKMCCVGTGCTEADLLDLMRLRKEEAYKEARCTLSQDKAKAARNAESWRHLLLWVGVRWLFEFGPRHLNDTGINPYGAFMIDKMLDGYQSDPCISFSYDEGLLPDVPLSLLAWVRTFAPAHASQLQSIFKRGA</sequence>
<reference evidence="1 2" key="1">
    <citation type="submission" date="2021-08" db="EMBL/GenBank/DDBJ databases">
        <title>Draft Genome Sequence of Phanerochaete sordida strain YK-624.</title>
        <authorList>
            <person name="Mori T."/>
            <person name="Dohra H."/>
            <person name="Suzuki T."/>
            <person name="Kawagishi H."/>
            <person name="Hirai H."/>
        </authorList>
    </citation>
    <scope>NUCLEOTIDE SEQUENCE [LARGE SCALE GENOMIC DNA]</scope>
    <source>
        <strain evidence="1 2">YK-624</strain>
    </source>
</reference>
<evidence type="ECO:0000313" key="2">
    <source>
        <dbReference type="Proteomes" id="UP000703269"/>
    </source>
</evidence>
<accession>A0A9P3G8U9</accession>
<dbReference type="Proteomes" id="UP000703269">
    <property type="component" value="Unassembled WGS sequence"/>
</dbReference>
<evidence type="ECO:0000313" key="1">
    <source>
        <dbReference type="EMBL" id="GJE90050.1"/>
    </source>
</evidence>